<name>A0A0G4GL90_VITBC</name>
<dbReference type="Proteomes" id="UP000041254">
    <property type="component" value="Unassembled WGS sequence"/>
</dbReference>
<dbReference type="EMBL" id="CDMY01000708">
    <property type="protein sequence ID" value="CEM30813.1"/>
    <property type="molecule type" value="Genomic_DNA"/>
</dbReference>
<evidence type="ECO:0008006" key="4">
    <source>
        <dbReference type="Google" id="ProtNLM"/>
    </source>
</evidence>
<evidence type="ECO:0000313" key="2">
    <source>
        <dbReference type="EMBL" id="CEM30813.1"/>
    </source>
</evidence>
<dbReference type="InParanoid" id="A0A0G4GL90"/>
<feature type="chain" id="PRO_5005190162" description="RxLR effector protein" evidence="1">
    <location>
        <begin position="25"/>
        <end position="93"/>
    </location>
</feature>
<reference evidence="2 3" key="1">
    <citation type="submission" date="2014-11" db="EMBL/GenBank/DDBJ databases">
        <authorList>
            <person name="Zhu J."/>
            <person name="Qi W."/>
            <person name="Song R."/>
        </authorList>
    </citation>
    <scope>NUCLEOTIDE SEQUENCE [LARGE SCALE GENOMIC DNA]</scope>
</reference>
<dbReference type="VEuPathDB" id="CryptoDB:Vbra_18202"/>
<evidence type="ECO:0000256" key="1">
    <source>
        <dbReference type="SAM" id="SignalP"/>
    </source>
</evidence>
<accession>A0A0G4GL90</accession>
<evidence type="ECO:0000313" key="3">
    <source>
        <dbReference type="Proteomes" id="UP000041254"/>
    </source>
</evidence>
<keyword evidence="1" id="KW-0732">Signal</keyword>
<proteinExistence type="predicted"/>
<organism evidence="2 3">
    <name type="scientific">Vitrella brassicaformis (strain CCMP3155)</name>
    <dbReference type="NCBI Taxonomy" id="1169540"/>
    <lineage>
        <taxon>Eukaryota</taxon>
        <taxon>Sar</taxon>
        <taxon>Alveolata</taxon>
        <taxon>Colpodellida</taxon>
        <taxon>Vitrellaceae</taxon>
        <taxon>Vitrella</taxon>
    </lineage>
</organism>
<keyword evidence="3" id="KW-1185">Reference proteome</keyword>
<dbReference type="AlphaFoldDB" id="A0A0G4GL90"/>
<sequence>MHMKVVAAIVAALALLSLLPQAKAQSAKSFLNIHPPTEKHQKDPFLSPLRIEEAREGMPEVTSNTKLKQFIDNVLIHASTNEGGTDSACKRCP</sequence>
<gene>
    <name evidence="2" type="ORF">Vbra_18202</name>
</gene>
<feature type="signal peptide" evidence="1">
    <location>
        <begin position="1"/>
        <end position="24"/>
    </location>
</feature>
<protein>
    <recommendedName>
        <fullName evidence="4">RxLR effector protein</fullName>
    </recommendedName>
</protein>